<organism evidence="2 3">
    <name type="scientific">Hyaloscypha hepaticicola</name>
    <dbReference type="NCBI Taxonomy" id="2082293"/>
    <lineage>
        <taxon>Eukaryota</taxon>
        <taxon>Fungi</taxon>
        <taxon>Dikarya</taxon>
        <taxon>Ascomycota</taxon>
        <taxon>Pezizomycotina</taxon>
        <taxon>Leotiomycetes</taxon>
        <taxon>Helotiales</taxon>
        <taxon>Hyaloscyphaceae</taxon>
        <taxon>Hyaloscypha</taxon>
    </lineage>
</organism>
<keyword evidence="3" id="KW-1185">Reference proteome</keyword>
<evidence type="ECO:0000256" key="1">
    <source>
        <dbReference type="SAM" id="MobiDB-lite"/>
    </source>
</evidence>
<dbReference type="InterPro" id="IPR013268">
    <property type="entry name" value="UTP16"/>
</dbReference>
<sequence>MFARLYKSAKAIFTDSEEVENTKPDRNSNLLRDETMVTTRQKDTQAPAGHGIEEDDSINVYVPSSISKRQKKGTKITSSSEEDEAEYVPPSTRKRKRLPVRAKDVESPDPGKSRPVVEIPAKKISPEPDHVNTSTNEEAEEGMGDKNAQGEEHDAATAEIPEKFNHRRFGSEPAEDEFFSTAREQVNEENAMSKPAVDSRVIQDSEDEDSDDDAPEAVGMQEAAKSVKMKEEEAARVVKDQESASRKKRKERDEALKKQAESSKKRKLENDLTSIPQQAKRLAGEDDEPLSLETDLGMVGDDSRVVEEELAVEKPLRLSTKRALPDVLPAEYLEDEEPRDQLPFAQFPIKKAKKTKFHLIADKESKDRRVGSTTYRVTKANSTNLAPKSSSNARNTKEQWLLGRSGKKGITSRTPFSKGFFKK</sequence>
<dbReference type="GO" id="GO:0030515">
    <property type="term" value="F:snoRNA binding"/>
    <property type="evidence" value="ECO:0007669"/>
    <property type="project" value="InterPro"/>
</dbReference>
<dbReference type="OrthoDB" id="5245631at2759"/>
<accession>A0A2J6Q4C9</accession>
<feature type="compositionally biased region" description="Basic and acidic residues" evidence="1">
    <location>
        <begin position="120"/>
        <end position="130"/>
    </location>
</feature>
<dbReference type="Pfam" id="PF08297">
    <property type="entry name" value="U3_snoRNA_assoc"/>
    <property type="match status" value="1"/>
</dbReference>
<dbReference type="EMBL" id="KZ613482">
    <property type="protein sequence ID" value="PMD21140.1"/>
    <property type="molecule type" value="Genomic_DNA"/>
</dbReference>
<evidence type="ECO:0000313" key="2">
    <source>
        <dbReference type="EMBL" id="PMD21140.1"/>
    </source>
</evidence>
<dbReference type="Proteomes" id="UP000235672">
    <property type="component" value="Unassembled WGS sequence"/>
</dbReference>
<feature type="compositionally biased region" description="Basic and acidic residues" evidence="1">
    <location>
        <begin position="101"/>
        <end position="112"/>
    </location>
</feature>
<name>A0A2J6Q4C9_9HELO</name>
<gene>
    <name evidence="2" type="ORF">NA56DRAFT_659147</name>
</gene>
<dbReference type="AlphaFoldDB" id="A0A2J6Q4C9"/>
<feature type="region of interest" description="Disordered" evidence="1">
    <location>
        <begin position="381"/>
        <end position="423"/>
    </location>
</feature>
<feature type="compositionally biased region" description="Basic and acidic residues" evidence="1">
    <location>
        <begin position="148"/>
        <end position="164"/>
    </location>
</feature>
<proteinExistence type="predicted"/>
<dbReference type="STRING" id="1745343.A0A2J6Q4C9"/>
<feature type="compositionally biased region" description="Basic and acidic residues" evidence="1">
    <location>
        <begin position="20"/>
        <end position="43"/>
    </location>
</feature>
<feature type="compositionally biased region" description="Basic and acidic residues" evidence="1">
    <location>
        <begin position="228"/>
        <end position="263"/>
    </location>
</feature>
<protein>
    <submittedName>
        <fullName evidence="2">Uncharacterized protein</fullName>
    </submittedName>
</protein>
<feature type="compositionally biased region" description="Polar residues" evidence="1">
    <location>
        <begin position="381"/>
        <end position="394"/>
    </location>
</feature>
<reference evidence="2 3" key="1">
    <citation type="submission" date="2016-05" db="EMBL/GenBank/DDBJ databases">
        <title>A degradative enzymes factory behind the ericoid mycorrhizal symbiosis.</title>
        <authorList>
            <consortium name="DOE Joint Genome Institute"/>
            <person name="Martino E."/>
            <person name="Morin E."/>
            <person name="Grelet G."/>
            <person name="Kuo A."/>
            <person name="Kohler A."/>
            <person name="Daghino S."/>
            <person name="Barry K."/>
            <person name="Choi C."/>
            <person name="Cichocki N."/>
            <person name="Clum A."/>
            <person name="Copeland A."/>
            <person name="Hainaut M."/>
            <person name="Haridas S."/>
            <person name="Labutti K."/>
            <person name="Lindquist E."/>
            <person name="Lipzen A."/>
            <person name="Khouja H.-R."/>
            <person name="Murat C."/>
            <person name="Ohm R."/>
            <person name="Olson A."/>
            <person name="Spatafora J."/>
            <person name="Veneault-Fourrey C."/>
            <person name="Henrissat B."/>
            <person name="Grigoriev I."/>
            <person name="Martin F."/>
            <person name="Perotto S."/>
        </authorList>
    </citation>
    <scope>NUCLEOTIDE SEQUENCE [LARGE SCALE GENOMIC DNA]</scope>
    <source>
        <strain evidence="2 3">UAMH 7357</strain>
    </source>
</reference>
<feature type="compositionally biased region" description="Acidic residues" evidence="1">
    <location>
        <begin position="204"/>
        <end position="215"/>
    </location>
</feature>
<dbReference type="GO" id="GO:0006364">
    <property type="term" value="P:rRNA processing"/>
    <property type="evidence" value="ECO:0007669"/>
    <property type="project" value="InterPro"/>
</dbReference>
<feature type="region of interest" description="Disordered" evidence="1">
    <location>
        <begin position="16"/>
        <end position="296"/>
    </location>
</feature>
<evidence type="ECO:0000313" key="3">
    <source>
        <dbReference type="Proteomes" id="UP000235672"/>
    </source>
</evidence>